<name>A0A4R2PT05_RHOSA</name>
<protein>
    <recommendedName>
        <fullName evidence="7 18">Phosphatidate cytidylyltransferase</fullName>
        <ecNumber evidence="6 18">2.7.7.41</ecNumber>
    </recommendedName>
</protein>
<comment type="pathway">
    <text evidence="3 18">Phospholipid metabolism; CDP-diacylglycerol biosynthesis; CDP-diacylglycerol from sn-glycerol 3-phosphate: step 3/3.</text>
</comment>
<dbReference type="RefSeq" id="WP_132706543.1">
    <property type="nucleotide sequence ID" value="NZ_JACIGF010000001.1"/>
</dbReference>
<evidence type="ECO:0000256" key="9">
    <source>
        <dbReference type="ARBA" id="ARBA00022516"/>
    </source>
</evidence>
<evidence type="ECO:0000256" key="1">
    <source>
        <dbReference type="ARBA" id="ARBA00001698"/>
    </source>
</evidence>
<dbReference type="GO" id="GO:0005886">
    <property type="term" value="C:plasma membrane"/>
    <property type="evidence" value="ECO:0007669"/>
    <property type="project" value="UniProtKB-SubCell"/>
</dbReference>
<keyword evidence="9" id="KW-0444">Lipid biosynthesis</keyword>
<dbReference type="EC" id="2.7.7.41" evidence="6 18"/>
<organism evidence="20 21">
    <name type="scientific">Rhodothalassium salexigens DSM 2132</name>
    <dbReference type="NCBI Taxonomy" id="1188247"/>
    <lineage>
        <taxon>Bacteria</taxon>
        <taxon>Pseudomonadati</taxon>
        <taxon>Pseudomonadota</taxon>
        <taxon>Alphaproteobacteria</taxon>
        <taxon>Rhodothalassiales</taxon>
        <taxon>Rhodothalassiaceae</taxon>
        <taxon>Rhodothalassium</taxon>
    </lineage>
</organism>
<keyword evidence="16" id="KW-0594">Phospholipid biosynthesis</keyword>
<evidence type="ECO:0000256" key="12">
    <source>
        <dbReference type="ARBA" id="ARBA00022695"/>
    </source>
</evidence>
<dbReference type="OrthoDB" id="9799199at2"/>
<keyword evidence="17" id="KW-1208">Phospholipid metabolism</keyword>
<evidence type="ECO:0000256" key="16">
    <source>
        <dbReference type="ARBA" id="ARBA00023209"/>
    </source>
</evidence>
<evidence type="ECO:0000256" key="15">
    <source>
        <dbReference type="ARBA" id="ARBA00023136"/>
    </source>
</evidence>
<feature type="transmembrane region" description="Helical" evidence="19">
    <location>
        <begin position="66"/>
        <end position="84"/>
    </location>
</feature>
<evidence type="ECO:0000313" key="20">
    <source>
        <dbReference type="EMBL" id="TCP38244.1"/>
    </source>
</evidence>
<dbReference type="PROSITE" id="PS01315">
    <property type="entry name" value="CDS"/>
    <property type="match status" value="1"/>
</dbReference>
<evidence type="ECO:0000256" key="18">
    <source>
        <dbReference type="RuleBase" id="RU003938"/>
    </source>
</evidence>
<accession>A0A4R2PT05</accession>
<keyword evidence="12 18" id="KW-0548">Nucleotidyltransferase</keyword>
<gene>
    <name evidence="20" type="ORF">EV659_101142</name>
</gene>
<evidence type="ECO:0000256" key="11">
    <source>
        <dbReference type="ARBA" id="ARBA00022692"/>
    </source>
</evidence>
<keyword evidence="14" id="KW-0443">Lipid metabolism</keyword>
<dbReference type="PANTHER" id="PTHR46382">
    <property type="entry name" value="PHOSPHATIDATE CYTIDYLYLTRANSFERASE"/>
    <property type="match status" value="1"/>
</dbReference>
<comment type="subcellular location">
    <subcellularLocation>
        <location evidence="2">Cell membrane</location>
        <topology evidence="2">Multi-pass membrane protein</topology>
    </subcellularLocation>
</comment>
<dbReference type="UniPathway" id="UPA00557">
    <property type="reaction ID" value="UER00614"/>
</dbReference>
<dbReference type="FunCoup" id="A0A4R2PT05">
    <property type="interactions" value="421"/>
</dbReference>
<comment type="pathway">
    <text evidence="4">Lipid metabolism.</text>
</comment>
<dbReference type="Proteomes" id="UP000295399">
    <property type="component" value="Unassembled WGS sequence"/>
</dbReference>
<comment type="similarity">
    <text evidence="5 18">Belongs to the CDS family.</text>
</comment>
<proteinExistence type="inferred from homology"/>
<evidence type="ECO:0000256" key="17">
    <source>
        <dbReference type="ARBA" id="ARBA00023264"/>
    </source>
</evidence>
<comment type="catalytic activity">
    <reaction evidence="1 18">
        <text>a 1,2-diacyl-sn-glycero-3-phosphate + CTP + H(+) = a CDP-1,2-diacyl-sn-glycerol + diphosphate</text>
        <dbReference type="Rhea" id="RHEA:16229"/>
        <dbReference type="ChEBI" id="CHEBI:15378"/>
        <dbReference type="ChEBI" id="CHEBI:33019"/>
        <dbReference type="ChEBI" id="CHEBI:37563"/>
        <dbReference type="ChEBI" id="CHEBI:58332"/>
        <dbReference type="ChEBI" id="CHEBI:58608"/>
        <dbReference type="EC" id="2.7.7.41"/>
    </reaction>
</comment>
<keyword evidence="11 18" id="KW-0812">Transmembrane</keyword>
<evidence type="ECO:0000256" key="10">
    <source>
        <dbReference type="ARBA" id="ARBA00022679"/>
    </source>
</evidence>
<evidence type="ECO:0000256" key="4">
    <source>
        <dbReference type="ARBA" id="ARBA00005189"/>
    </source>
</evidence>
<dbReference type="InterPro" id="IPR000374">
    <property type="entry name" value="PC_trans"/>
</dbReference>
<dbReference type="EMBL" id="SLXO01000001">
    <property type="protein sequence ID" value="TCP38244.1"/>
    <property type="molecule type" value="Genomic_DNA"/>
</dbReference>
<dbReference type="GO" id="GO:0004605">
    <property type="term" value="F:phosphatidate cytidylyltransferase activity"/>
    <property type="evidence" value="ECO:0007669"/>
    <property type="project" value="UniProtKB-EC"/>
</dbReference>
<keyword evidence="13 19" id="KW-1133">Transmembrane helix</keyword>
<keyword evidence="15 19" id="KW-0472">Membrane</keyword>
<dbReference type="InParanoid" id="A0A4R2PT05"/>
<evidence type="ECO:0000256" key="2">
    <source>
        <dbReference type="ARBA" id="ARBA00004651"/>
    </source>
</evidence>
<evidence type="ECO:0000256" key="3">
    <source>
        <dbReference type="ARBA" id="ARBA00005119"/>
    </source>
</evidence>
<evidence type="ECO:0000256" key="6">
    <source>
        <dbReference type="ARBA" id="ARBA00012487"/>
    </source>
</evidence>
<keyword evidence="8" id="KW-1003">Cell membrane</keyword>
<reference evidence="20 21" key="1">
    <citation type="submission" date="2019-03" db="EMBL/GenBank/DDBJ databases">
        <title>Genomic Encyclopedia of Type Strains, Phase IV (KMG-IV): sequencing the most valuable type-strain genomes for metagenomic binning, comparative biology and taxonomic classification.</title>
        <authorList>
            <person name="Goeker M."/>
        </authorList>
    </citation>
    <scope>NUCLEOTIDE SEQUENCE [LARGE SCALE GENOMIC DNA]</scope>
    <source>
        <strain evidence="20 21">DSM 2132</strain>
    </source>
</reference>
<dbReference type="GO" id="GO:0016024">
    <property type="term" value="P:CDP-diacylglycerol biosynthetic process"/>
    <property type="evidence" value="ECO:0007669"/>
    <property type="project" value="UniProtKB-UniPathway"/>
</dbReference>
<dbReference type="Pfam" id="PF01148">
    <property type="entry name" value="CTP_transf_1"/>
    <property type="match status" value="1"/>
</dbReference>
<evidence type="ECO:0000256" key="13">
    <source>
        <dbReference type="ARBA" id="ARBA00022989"/>
    </source>
</evidence>
<evidence type="ECO:0000256" key="8">
    <source>
        <dbReference type="ARBA" id="ARBA00022475"/>
    </source>
</evidence>
<evidence type="ECO:0000256" key="7">
    <source>
        <dbReference type="ARBA" id="ARBA00019373"/>
    </source>
</evidence>
<evidence type="ECO:0000256" key="14">
    <source>
        <dbReference type="ARBA" id="ARBA00023098"/>
    </source>
</evidence>
<evidence type="ECO:0000313" key="21">
    <source>
        <dbReference type="Proteomes" id="UP000295399"/>
    </source>
</evidence>
<dbReference type="AlphaFoldDB" id="A0A4R2PT05"/>
<feature type="transmembrane region" description="Helical" evidence="19">
    <location>
        <begin position="115"/>
        <end position="133"/>
    </location>
</feature>
<feature type="transmembrane region" description="Helical" evidence="19">
    <location>
        <begin position="139"/>
        <end position="159"/>
    </location>
</feature>
<feature type="transmembrane region" description="Helical" evidence="19">
    <location>
        <begin position="179"/>
        <end position="200"/>
    </location>
</feature>
<evidence type="ECO:0000256" key="5">
    <source>
        <dbReference type="ARBA" id="ARBA00010185"/>
    </source>
</evidence>
<feature type="transmembrane region" description="Helical" evidence="19">
    <location>
        <begin position="90"/>
        <end position="108"/>
    </location>
</feature>
<comment type="caution">
    <text evidence="20">The sequence shown here is derived from an EMBL/GenBank/DDBJ whole genome shotgun (WGS) entry which is preliminary data.</text>
</comment>
<keyword evidence="10 18" id="KW-0808">Transferase</keyword>
<sequence>MAHRLFQGLLPRILSALVLIPLALGAVSAGGPIFAAMVAVAGLVMATEFARLFADAGWTARGLGRFYLPLNIAIALALPALTWGGLEGQALVAVAGGAGLVVLLGWLFDRTGPVWGGVAGLYVWLPCFCLAWMRGQEGGLGWVVWAFLLVWATDIGGYFAGKLIGGPKLMPRVSPNKTWAGAVGGLVCAAASSAVCGWVFEALPLSLTLGMSLPLAAWSQLGDMAESAIKRRFGVKDSGRLIPGHGGMMDRVDGLVFVTPVLAATILFL</sequence>
<keyword evidence="21" id="KW-1185">Reference proteome</keyword>
<dbReference type="PANTHER" id="PTHR46382:SF1">
    <property type="entry name" value="PHOSPHATIDATE CYTIDYLYLTRANSFERASE"/>
    <property type="match status" value="1"/>
</dbReference>
<evidence type="ECO:0000256" key="19">
    <source>
        <dbReference type="SAM" id="Phobius"/>
    </source>
</evidence>